<evidence type="ECO:0000259" key="2">
    <source>
        <dbReference type="Pfam" id="PF08450"/>
    </source>
</evidence>
<evidence type="ECO:0000256" key="1">
    <source>
        <dbReference type="ARBA" id="ARBA00008853"/>
    </source>
</evidence>
<dbReference type="Gene3D" id="2.120.10.30">
    <property type="entry name" value="TolB, C-terminal domain"/>
    <property type="match status" value="1"/>
</dbReference>
<dbReference type="InterPro" id="IPR011042">
    <property type="entry name" value="6-blade_b-propeller_TolB-like"/>
</dbReference>
<dbReference type="PANTHER" id="PTHR10907:SF47">
    <property type="entry name" value="REGUCALCIN"/>
    <property type="match status" value="1"/>
</dbReference>
<dbReference type="PRINTS" id="PR01790">
    <property type="entry name" value="SMP30FAMILY"/>
</dbReference>
<accession>A0A1H9G7F2</accession>
<evidence type="ECO:0000313" key="3">
    <source>
        <dbReference type="EMBL" id="SEQ45994.1"/>
    </source>
</evidence>
<organism evidence="3 4">
    <name type="scientific">Virgibacillus subterraneus</name>
    <dbReference type="NCBI Taxonomy" id="621109"/>
    <lineage>
        <taxon>Bacteria</taxon>
        <taxon>Bacillati</taxon>
        <taxon>Bacillota</taxon>
        <taxon>Bacilli</taxon>
        <taxon>Bacillales</taxon>
        <taxon>Bacillaceae</taxon>
        <taxon>Virgibacillus</taxon>
    </lineage>
</organism>
<name>A0A1H9G7F2_9BACI</name>
<dbReference type="InterPro" id="IPR005511">
    <property type="entry name" value="SMP-30"/>
</dbReference>
<gene>
    <name evidence="3" type="ORF">SAMN05216232_2492</name>
</gene>
<keyword evidence="4" id="KW-1185">Reference proteome</keyword>
<dbReference type="EMBL" id="FOEH01000003">
    <property type="protein sequence ID" value="SEQ45994.1"/>
    <property type="molecule type" value="Genomic_DNA"/>
</dbReference>
<dbReference type="PANTHER" id="PTHR10907">
    <property type="entry name" value="REGUCALCIN"/>
    <property type="match status" value="1"/>
</dbReference>
<dbReference type="RefSeq" id="WP_092504640.1">
    <property type="nucleotide sequence ID" value="NZ_FOEH01000003.1"/>
</dbReference>
<protein>
    <submittedName>
        <fullName evidence="3">Sugar lactone lactonase YvrE</fullName>
    </submittedName>
</protein>
<proteinExistence type="inferred from homology"/>
<dbReference type="SUPFAM" id="SSF63829">
    <property type="entry name" value="Calcium-dependent phosphotriesterase"/>
    <property type="match status" value="1"/>
</dbReference>
<reference evidence="3 4" key="1">
    <citation type="submission" date="2016-10" db="EMBL/GenBank/DDBJ databases">
        <authorList>
            <person name="Varghese N."/>
            <person name="Submissions S."/>
        </authorList>
    </citation>
    <scope>NUCLEOTIDE SEQUENCE [LARGE SCALE GENOMIC DNA]</scope>
    <source>
        <strain evidence="3 4">CGMCC 1.7734</strain>
    </source>
</reference>
<comment type="caution">
    <text evidence="3">The sequence shown here is derived from an EMBL/GenBank/DDBJ whole genome shotgun (WGS) entry which is preliminary data.</text>
</comment>
<evidence type="ECO:0000313" key="4">
    <source>
        <dbReference type="Proteomes" id="UP000198733"/>
    </source>
</evidence>
<sequence length="294" mass="32973">MLETICDVSSRIGECPNWDEHDGKLYWIDLLDSQLHSFAMKNNRTQSIRLPAKPASFTFWNNTDLLITMGGGFYRLGKHEDKPQLYMNTALPDYGKERFNDGKCDAFGRFWVGTADRNGHTGSGWLYCLEPSGRFRRVLPNMCMSNGIAWSPSQTEMYHIDSLQKVVYSFKYAIETGTLSARRILIDFTAQDSLPDGLTVDEEGALWVAHWGGYKVTRHDPTTGALLDQITLPVANVTSCMFGGENLNELFITTADEGLSADHLLQQPKAGCVFRVKPGVRGMPMNRFTGILNL</sequence>
<feature type="domain" description="SMP-30/Gluconolactonase/LRE-like region" evidence="2">
    <location>
        <begin position="12"/>
        <end position="255"/>
    </location>
</feature>
<dbReference type="Pfam" id="PF08450">
    <property type="entry name" value="SGL"/>
    <property type="match status" value="1"/>
</dbReference>
<comment type="similarity">
    <text evidence="1">Belongs to the SMP-30/CGR1 family.</text>
</comment>
<dbReference type="Proteomes" id="UP000198733">
    <property type="component" value="Unassembled WGS sequence"/>
</dbReference>
<dbReference type="InterPro" id="IPR013658">
    <property type="entry name" value="SGL"/>
</dbReference>